<organism evidence="5 6">
    <name type="scientific">Niallia nealsonii</name>
    <dbReference type="NCBI Taxonomy" id="115979"/>
    <lineage>
        <taxon>Bacteria</taxon>
        <taxon>Bacillati</taxon>
        <taxon>Bacillota</taxon>
        <taxon>Bacilli</taxon>
        <taxon>Bacillales</taxon>
        <taxon>Bacillaceae</taxon>
        <taxon>Niallia</taxon>
    </lineage>
</organism>
<dbReference type="Gene3D" id="1.10.10.10">
    <property type="entry name" value="Winged helix-like DNA-binding domain superfamily/Winged helix DNA-binding domain"/>
    <property type="match status" value="1"/>
</dbReference>
<dbReference type="PROSITE" id="PS01117">
    <property type="entry name" value="HTH_MARR_1"/>
    <property type="match status" value="1"/>
</dbReference>
<evidence type="ECO:0000313" key="5">
    <source>
        <dbReference type="EMBL" id="PKG22922.1"/>
    </source>
</evidence>
<comment type="caution">
    <text evidence="5">The sequence shown here is derived from an EMBL/GenBank/DDBJ whole genome shotgun (WGS) entry which is preliminary data.</text>
</comment>
<evidence type="ECO:0000256" key="2">
    <source>
        <dbReference type="ARBA" id="ARBA00023125"/>
    </source>
</evidence>
<sequence>MNDLSVEMIDIELSVLIRRVTSANRKIGHLDRSAYLLLHRILSQGPAGVKTLAEESRLDISTISRQTAALEQKGYVIRIPDLVDKRAYSLQITDLGRKEFADHQKLRFSAIKEVLKEWPEEEQQLFGKLLRKYNLASFNKK</sequence>
<evidence type="ECO:0000256" key="3">
    <source>
        <dbReference type="ARBA" id="ARBA00023163"/>
    </source>
</evidence>
<dbReference type="PANTHER" id="PTHR42756">
    <property type="entry name" value="TRANSCRIPTIONAL REGULATOR, MARR"/>
    <property type="match status" value="1"/>
</dbReference>
<protein>
    <submittedName>
        <fullName evidence="5">MarR family transcriptional regulator</fullName>
    </submittedName>
</protein>
<evidence type="ECO:0000259" key="4">
    <source>
        <dbReference type="PROSITE" id="PS50995"/>
    </source>
</evidence>
<reference evidence="5 6" key="1">
    <citation type="journal article" date="2003" name="Int. J. Syst. Evol. Microbiol.">
        <title>Bacillus nealsonii sp. nov., isolated from a spacecraft-assembly facility, whose spores are gamma-radiation resistant.</title>
        <authorList>
            <person name="Venkateswaran K."/>
            <person name="Kempf M."/>
            <person name="Chen F."/>
            <person name="Satomi M."/>
            <person name="Nicholson W."/>
            <person name="Kern R."/>
        </authorList>
    </citation>
    <scope>NUCLEOTIDE SEQUENCE [LARGE SCALE GENOMIC DNA]</scope>
    <source>
        <strain evidence="5 6">FO-92</strain>
    </source>
</reference>
<gene>
    <name evidence="5" type="ORF">CWS01_14685</name>
</gene>
<dbReference type="InterPro" id="IPR036390">
    <property type="entry name" value="WH_DNA-bd_sf"/>
</dbReference>
<evidence type="ECO:0000313" key="6">
    <source>
        <dbReference type="Proteomes" id="UP000233375"/>
    </source>
</evidence>
<dbReference type="SUPFAM" id="SSF46785">
    <property type="entry name" value="Winged helix' DNA-binding domain"/>
    <property type="match status" value="1"/>
</dbReference>
<dbReference type="InterPro" id="IPR036388">
    <property type="entry name" value="WH-like_DNA-bd_sf"/>
</dbReference>
<evidence type="ECO:0000256" key="1">
    <source>
        <dbReference type="ARBA" id="ARBA00023015"/>
    </source>
</evidence>
<proteinExistence type="predicted"/>
<dbReference type="PANTHER" id="PTHR42756:SF1">
    <property type="entry name" value="TRANSCRIPTIONAL REPRESSOR OF EMRAB OPERON"/>
    <property type="match status" value="1"/>
</dbReference>
<dbReference type="InterPro" id="IPR023187">
    <property type="entry name" value="Tscrpt_reg_MarR-type_CS"/>
</dbReference>
<accession>A0A2N0Z082</accession>
<dbReference type="GO" id="GO:0003700">
    <property type="term" value="F:DNA-binding transcription factor activity"/>
    <property type="evidence" value="ECO:0007669"/>
    <property type="project" value="InterPro"/>
</dbReference>
<dbReference type="AlphaFoldDB" id="A0A2N0Z082"/>
<dbReference type="RefSeq" id="WP_101177943.1">
    <property type="nucleotide sequence ID" value="NZ_PISE01000031.1"/>
</dbReference>
<dbReference type="SMART" id="SM00347">
    <property type="entry name" value="HTH_MARR"/>
    <property type="match status" value="1"/>
</dbReference>
<keyword evidence="2" id="KW-0238">DNA-binding</keyword>
<dbReference type="OrthoDB" id="2389730at2"/>
<feature type="domain" description="HTH marR-type" evidence="4">
    <location>
        <begin position="10"/>
        <end position="135"/>
    </location>
</feature>
<keyword evidence="1" id="KW-0805">Transcription regulation</keyword>
<dbReference type="GO" id="GO:0003677">
    <property type="term" value="F:DNA binding"/>
    <property type="evidence" value="ECO:0007669"/>
    <property type="project" value="UniProtKB-KW"/>
</dbReference>
<dbReference type="EMBL" id="PISE01000031">
    <property type="protein sequence ID" value="PKG22922.1"/>
    <property type="molecule type" value="Genomic_DNA"/>
</dbReference>
<dbReference type="Proteomes" id="UP000233375">
    <property type="component" value="Unassembled WGS sequence"/>
</dbReference>
<dbReference type="PROSITE" id="PS50995">
    <property type="entry name" value="HTH_MARR_2"/>
    <property type="match status" value="1"/>
</dbReference>
<dbReference type="InterPro" id="IPR000835">
    <property type="entry name" value="HTH_MarR-typ"/>
</dbReference>
<dbReference type="PRINTS" id="PR00598">
    <property type="entry name" value="HTHMARR"/>
</dbReference>
<keyword evidence="6" id="KW-1185">Reference proteome</keyword>
<name>A0A2N0Z082_9BACI</name>
<keyword evidence="3" id="KW-0804">Transcription</keyword>
<dbReference type="Pfam" id="PF01047">
    <property type="entry name" value="MarR"/>
    <property type="match status" value="1"/>
</dbReference>